<dbReference type="InterPro" id="IPR000182">
    <property type="entry name" value="GNAT_dom"/>
</dbReference>
<feature type="domain" description="N-acetyltransferase" evidence="1">
    <location>
        <begin position="3"/>
        <end position="156"/>
    </location>
</feature>
<dbReference type="PROSITE" id="PS51186">
    <property type="entry name" value="GNAT"/>
    <property type="match status" value="1"/>
</dbReference>
<evidence type="ECO:0000313" key="3">
    <source>
        <dbReference type="Proteomes" id="UP000479043"/>
    </source>
</evidence>
<reference evidence="2 3" key="1">
    <citation type="submission" date="2020-01" db="EMBL/GenBank/DDBJ databases">
        <authorList>
            <person name="Chen S."/>
        </authorList>
    </citation>
    <scope>NUCLEOTIDE SEQUENCE [LARGE SCALE GENOMIC DNA]</scope>
    <source>
        <strain evidence="2 3">GS-10</strain>
    </source>
</reference>
<dbReference type="InterPro" id="IPR051531">
    <property type="entry name" value="N-acetyltransferase"/>
</dbReference>
<dbReference type="PANTHER" id="PTHR43792:SF16">
    <property type="entry name" value="N-ACETYLTRANSFERASE DOMAIN-CONTAINING PROTEIN"/>
    <property type="match status" value="1"/>
</dbReference>
<keyword evidence="2" id="KW-0808">Transferase</keyword>
<dbReference type="Proteomes" id="UP000479043">
    <property type="component" value="Unassembled WGS sequence"/>
</dbReference>
<dbReference type="Gene3D" id="3.40.630.30">
    <property type="match status" value="1"/>
</dbReference>
<dbReference type="Pfam" id="PF13302">
    <property type="entry name" value="Acetyltransf_3"/>
    <property type="match status" value="1"/>
</dbReference>
<dbReference type="RefSeq" id="WP_160971552.1">
    <property type="nucleotide sequence ID" value="NZ_WWEN01000001.1"/>
</dbReference>
<protein>
    <submittedName>
        <fullName evidence="2">GNAT family N-acetyltransferase</fullName>
    </submittedName>
</protein>
<name>A0A6L8LFQ5_9RHOB</name>
<dbReference type="InterPro" id="IPR016181">
    <property type="entry name" value="Acyl_CoA_acyltransferase"/>
</dbReference>
<organism evidence="2 3">
    <name type="scientific">Thalassovita mangrovi</name>
    <dbReference type="NCBI Taxonomy" id="2692236"/>
    <lineage>
        <taxon>Bacteria</taxon>
        <taxon>Pseudomonadati</taxon>
        <taxon>Pseudomonadota</taxon>
        <taxon>Alphaproteobacteria</taxon>
        <taxon>Rhodobacterales</taxon>
        <taxon>Roseobacteraceae</taxon>
        <taxon>Thalassovita</taxon>
    </lineage>
</organism>
<proteinExistence type="predicted"/>
<gene>
    <name evidence="2" type="ORF">GR167_00860</name>
</gene>
<keyword evidence="3" id="KW-1185">Reference proteome</keyword>
<dbReference type="AlphaFoldDB" id="A0A6L8LFQ5"/>
<evidence type="ECO:0000259" key="1">
    <source>
        <dbReference type="PROSITE" id="PS51186"/>
    </source>
</evidence>
<evidence type="ECO:0000313" key="2">
    <source>
        <dbReference type="EMBL" id="MYM53836.1"/>
    </source>
</evidence>
<dbReference type="GO" id="GO:0016747">
    <property type="term" value="F:acyltransferase activity, transferring groups other than amino-acyl groups"/>
    <property type="evidence" value="ECO:0007669"/>
    <property type="project" value="InterPro"/>
</dbReference>
<dbReference type="EMBL" id="WWEN01000001">
    <property type="protein sequence ID" value="MYM53836.1"/>
    <property type="molecule type" value="Genomic_DNA"/>
</dbReference>
<accession>A0A6L8LFQ5</accession>
<dbReference type="SUPFAM" id="SSF55729">
    <property type="entry name" value="Acyl-CoA N-acyltransferases (Nat)"/>
    <property type="match status" value="1"/>
</dbReference>
<dbReference type="PANTHER" id="PTHR43792">
    <property type="entry name" value="GNAT FAMILY, PUTATIVE (AFU_ORTHOLOGUE AFUA_3G00765)-RELATED-RELATED"/>
    <property type="match status" value="1"/>
</dbReference>
<comment type="caution">
    <text evidence="2">The sequence shown here is derived from an EMBL/GenBank/DDBJ whole genome shotgun (WGS) entry which is preliminary data.</text>
</comment>
<sequence length="165" mass="18812">MTIRLRQIRDADFQSMQDMMSDYDTVKMTSTWPWPADPEFTRMRMNAPEMRDGRVQVIEVDGHFAGTIGLKDGDLAYTLRKDFWGRGIMTKAVSMMIERGFQDETRDRITASAWDDNPGSMRVMVKCGMRELGRSEGFCKARNADLGAVDFAIGRGDWLSGRQIP</sequence>